<dbReference type="InterPro" id="IPR006260">
    <property type="entry name" value="TonB/TolA_C"/>
</dbReference>
<evidence type="ECO:0000256" key="10">
    <source>
        <dbReference type="SAM" id="MobiDB-lite"/>
    </source>
</evidence>
<keyword evidence="7" id="KW-0653">Protein transport</keyword>
<evidence type="ECO:0000256" key="9">
    <source>
        <dbReference type="ARBA" id="ARBA00023136"/>
    </source>
</evidence>
<dbReference type="GO" id="GO:0031992">
    <property type="term" value="F:energy transducer activity"/>
    <property type="evidence" value="ECO:0007669"/>
    <property type="project" value="TreeGrafter"/>
</dbReference>
<evidence type="ECO:0000256" key="7">
    <source>
        <dbReference type="ARBA" id="ARBA00022927"/>
    </source>
</evidence>
<keyword evidence="3" id="KW-0813">Transport</keyword>
<evidence type="ECO:0000259" key="11">
    <source>
        <dbReference type="Pfam" id="PF03544"/>
    </source>
</evidence>
<keyword evidence="13" id="KW-1185">Reference proteome</keyword>
<dbReference type="GO" id="GO:0098797">
    <property type="term" value="C:plasma membrane protein complex"/>
    <property type="evidence" value="ECO:0007669"/>
    <property type="project" value="TreeGrafter"/>
</dbReference>
<dbReference type="Pfam" id="PF03544">
    <property type="entry name" value="TonB_C"/>
    <property type="match status" value="1"/>
</dbReference>
<dbReference type="RefSeq" id="WP_126694952.1">
    <property type="nucleotide sequence ID" value="NZ_RXOF01000013.1"/>
</dbReference>
<evidence type="ECO:0000256" key="5">
    <source>
        <dbReference type="ARBA" id="ARBA00022519"/>
    </source>
</evidence>
<dbReference type="OrthoDB" id="1039448at2"/>
<comment type="caution">
    <text evidence="12">The sequence shown here is derived from an EMBL/GenBank/DDBJ whole genome shotgun (WGS) entry which is preliminary data.</text>
</comment>
<comment type="similarity">
    <text evidence="2">Belongs to the TonB family.</text>
</comment>
<dbReference type="EMBL" id="RXOF01000013">
    <property type="protein sequence ID" value="RTQ47153.1"/>
    <property type="molecule type" value="Genomic_DNA"/>
</dbReference>
<dbReference type="InterPro" id="IPR051045">
    <property type="entry name" value="TonB-dependent_transducer"/>
</dbReference>
<feature type="compositionally biased region" description="Pro residues" evidence="10">
    <location>
        <begin position="110"/>
        <end position="128"/>
    </location>
</feature>
<dbReference type="GO" id="GO:0015031">
    <property type="term" value="P:protein transport"/>
    <property type="evidence" value="ECO:0007669"/>
    <property type="project" value="UniProtKB-KW"/>
</dbReference>
<keyword evidence="5" id="KW-0997">Cell inner membrane</keyword>
<keyword evidence="8" id="KW-1133">Transmembrane helix</keyword>
<keyword evidence="4" id="KW-1003">Cell membrane</keyword>
<evidence type="ECO:0000313" key="12">
    <source>
        <dbReference type="EMBL" id="RTQ47153.1"/>
    </source>
</evidence>
<keyword evidence="6" id="KW-0812">Transmembrane</keyword>
<dbReference type="PANTHER" id="PTHR33446:SF2">
    <property type="entry name" value="PROTEIN TONB"/>
    <property type="match status" value="1"/>
</dbReference>
<accession>A0A3S0H440</accession>
<dbReference type="SUPFAM" id="SSF74653">
    <property type="entry name" value="TolA/TonB C-terminal domain"/>
    <property type="match status" value="1"/>
</dbReference>
<dbReference type="NCBIfam" id="TIGR01352">
    <property type="entry name" value="tonB_Cterm"/>
    <property type="match status" value="1"/>
</dbReference>
<reference evidence="12 13" key="1">
    <citation type="submission" date="2018-12" db="EMBL/GenBank/DDBJ databases">
        <title>Hymenobacter gummosus sp. nov., isolated from a spring.</title>
        <authorList>
            <person name="Nie L."/>
        </authorList>
    </citation>
    <scope>NUCLEOTIDE SEQUENCE [LARGE SCALE GENOMIC DNA]</scope>
    <source>
        <strain evidence="12 13">KCTC 52166</strain>
    </source>
</reference>
<protein>
    <submittedName>
        <fullName evidence="12">Energy transducer TonB</fullName>
    </submittedName>
</protein>
<evidence type="ECO:0000256" key="4">
    <source>
        <dbReference type="ARBA" id="ARBA00022475"/>
    </source>
</evidence>
<gene>
    <name evidence="12" type="ORF">EJV47_19850</name>
</gene>
<evidence type="ECO:0000313" key="13">
    <source>
        <dbReference type="Proteomes" id="UP000282184"/>
    </source>
</evidence>
<dbReference type="GO" id="GO:0055085">
    <property type="term" value="P:transmembrane transport"/>
    <property type="evidence" value="ECO:0007669"/>
    <property type="project" value="InterPro"/>
</dbReference>
<comment type="subcellular location">
    <subcellularLocation>
        <location evidence="1">Cell inner membrane</location>
        <topology evidence="1">Single-pass membrane protein</topology>
        <orientation evidence="1">Periplasmic side</orientation>
    </subcellularLocation>
</comment>
<evidence type="ECO:0000256" key="6">
    <source>
        <dbReference type="ARBA" id="ARBA00022692"/>
    </source>
</evidence>
<evidence type="ECO:0000256" key="8">
    <source>
        <dbReference type="ARBA" id="ARBA00022989"/>
    </source>
</evidence>
<evidence type="ECO:0000256" key="1">
    <source>
        <dbReference type="ARBA" id="ARBA00004383"/>
    </source>
</evidence>
<sequence length="252" mass="27399">MLHALPIRNVGLDACPENWAQMTPVAGGRHCASCQRVVIDFRQATEPELAWARLAAPDGRVCGQFRSSQLAPESRPLRPRLRWFLLAAVLVLVQGLSAQQAWAQVQRPAAGPPPPPPPPGGLRPPATPPRAARYARFEGRPLYQFVDQMPVYKHGGVDGLQRDLAAQLHWPPGRACAEGSVFVRFVVDRAGRIRTPRVVKGIAPGYDAQALQAVSGLRGFAPGRQQGQAVDVEYTVPVKFVMRPAETPPPAQ</sequence>
<dbReference type="Proteomes" id="UP000282184">
    <property type="component" value="Unassembled WGS sequence"/>
</dbReference>
<organism evidence="12 13">
    <name type="scientific">Hymenobacter gummosus</name>
    <dbReference type="NCBI Taxonomy" id="1776032"/>
    <lineage>
        <taxon>Bacteria</taxon>
        <taxon>Pseudomonadati</taxon>
        <taxon>Bacteroidota</taxon>
        <taxon>Cytophagia</taxon>
        <taxon>Cytophagales</taxon>
        <taxon>Hymenobacteraceae</taxon>
        <taxon>Hymenobacter</taxon>
    </lineage>
</organism>
<evidence type="ECO:0000256" key="2">
    <source>
        <dbReference type="ARBA" id="ARBA00006555"/>
    </source>
</evidence>
<dbReference type="InterPro" id="IPR037682">
    <property type="entry name" value="TonB_C"/>
</dbReference>
<evidence type="ECO:0000256" key="3">
    <source>
        <dbReference type="ARBA" id="ARBA00022448"/>
    </source>
</evidence>
<proteinExistence type="inferred from homology"/>
<feature type="domain" description="TonB C-terminal" evidence="11">
    <location>
        <begin position="177"/>
        <end position="241"/>
    </location>
</feature>
<dbReference type="Gene3D" id="3.30.1150.10">
    <property type="match status" value="1"/>
</dbReference>
<keyword evidence="9" id="KW-0472">Membrane</keyword>
<name>A0A3S0H440_9BACT</name>
<feature type="region of interest" description="Disordered" evidence="10">
    <location>
        <begin position="104"/>
        <end position="129"/>
    </location>
</feature>
<dbReference type="PANTHER" id="PTHR33446">
    <property type="entry name" value="PROTEIN TONB-RELATED"/>
    <property type="match status" value="1"/>
</dbReference>
<dbReference type="AlphaFoldDB" id="A0A3S0H440"/>